<reference evidence="2" key="2">
    <citation type="submission" date="2020-08" db="EMBL/GenBank/DDBJ databases">
        <title>Plant Genome Project.</title>
        <authorList>
            <person name="Zhang R.-G."/>
        </authorList>
    </citation>
    <scope>NUCLEOTIDE SEQUENCE</scope>
    <source>
        <strain evidence="2">Huo1</strain>
        <tissue evidence="2">Leaf</tissue>
    </source>
</reference>
<dbReference type="CDD" id="cd01837">
    <property type="entry name" value="SGNH_plant_lipase_like"/>
    <property type="match status" value="1"/>
</dbReference>
<evidence type="ECO:0000313" key="2">
    <source>
        <dbReference type="EMBL" id="KAG6432023.1"/>
    </source>
</evidence>
<evidence type="ECO:0000256" key="1">
    <source>
        <dbReference type="ARBA" id="ARBA00008668"/>
    </source>
</evidence>
<dbReference type="InterPro" id="IPR035669">
    <property type="entry name" value="SGNH_plant_lipase-like"/>
</dbReference>
<dbReference type="Proteomes" id="UP000298416">
    <property type="component" value="Unassembled WGS sequence"/>
</dbReference>
<protein>
    <submittedName>
        <fullName evidence="2">Uncharacterized protein</fullName>
    </submittedName>
</protein>
<dbReference type="Pfam" id="PF00657">
    <property type="entry name" value="Lipase_GDSL"/>
    <property type="match status" value="1"/>
</dbReference>
<dbReference type="InterPro" id="IPR008265">
    <property type="entry name" value="Lipase_GDSL_AS"/>
</dbReference>
<dbReference type="PANTHER" id="PTHR45642">
    <property type="entry name" value="GDSL ESTERASE/LIPASE EXL3"/>
    <property type="match status" value="1"/>
</dbReference>
<dbReference type="InterPro" id="IPR001087">
    <property type="entry name" value="GDSL"/>
</dbReference>
<comment type="caution">
    <text evidence="2">The sequence shown here is derived from an EMBL/GenBank/DDBJ whole genome shotgun (WGS) entry which is preliminary data.</text>
</comment>
<evidence type="ECO:0000313" key="3">
    <source>
        <dbReference type="Proteomes" id="UP000298416"/>
    </source>
</evidence>
<dbReference type="InterPro" id="IPR050592">
    <property type="entry name" value="GDSL_lipolytic_enzyme"/>
</dbReference>
<dbReference type="PROSITE" id="PS01098">
    <property type="entry name" value="LIPASE_GDSL_SER"/>
    <property type="match status" value="1"/>
</dbReference>
<name>A0A8X8YG25_SALSN</name>
<dbReference type="InterPro" id="IPR036514">
    <property type="entry name" value="SGNH_hydro_sf"/>
</dbReference>
<gene>
    <name evidence="2" type="ORF">SASPL_103596</name>
</gene>
<dbReference type="Gene3D" id="3.40.50.1110">
    <property type="entry name" value="SGNH hydrolase"/>
    <property type="match status" value="1"/>
</dbReference>
<reference evidence="2" key="1">
    <citation type="submission" date="2018-01" db="EMBL/GenBank/DDBJ databases">
        <authorList>
            <person name="Mao J.F."/>
        </authorList>
    </citation>
    <scope>NUCLEOTIDE SEQUENCE</scope>
    <source>
        <strain evidence="2">Huo1</strain>
        <tissue evidence="2">Leaf</tissue>
    </source>
</reference>
<comment type="similarity">
    <text evidence="1">Belongs to the 'GDSL' lipolytic enzyme family.</text>
</comment>
<dbReference type="GO" id="GO:0006629">
    <property type="term" value="P:lipid metabolic process"/>
    <property type="evidence" value="ECO:0007669"/>
    <property type="project" value="InterPro"/>
</dbReference>
<sequence>MVCDQWHINKTHKPKMQLLNPKLFHFLLFLIVARMVGAVIKLPRNITVPAVLMFGDSIVDTGNNNYYTTIAKCNFPPYGQDFMGGKPTGRFSNGKVPSDLIVEELGIKDLLPPYLDPSLNDEDLLTGVNFATGAAGWDPLTAELSSVKSLSDQLELFKGYTEKVKKIGGEQTLSKLFNESLVAVVTGSNDISNTYFITPFRRLHYDVPSYTDLLVSYASSFVQDLYRLGVRRIVVSSLPPVGCLPSQRTLRGGLERKCVDEYNEAAELFNRKLSAELVSLNDQLSDALIFFIDIYTLPLDFIQNPQKYGFKVGDRGCCGSGTIEVTYICKDMKTCENVGDYVFWDSFHPTERAYRILVNEFINQIIKSL</sequence>
<keyword evidence="3" id="KW-1185">Reference proteome</keyword>
<dbReference type="SUPFAM" id="SSF52266">
    <property type="entry name" value="SGNH hydrolase"/>
    <property type="match status" value="1"/>
</dbReference>
<dbReference type="EMBL" id="PNBA02000002">
    <property type="protein sequence ID" value="KAG6432023.1"/>
    <property type="molecule type" value="Genomic_DNA"/>
</dbReference>
<dbReference type="GO" id="GO:0016298">
    <property type="term" value="F:lipase activity"/>
    <property type="evidence" value="ECO:0007669"/>
    <property type="project" value="InterPro"/>
</dbReference>
<dbReference type="AlphaFoldDB" id="A0A8X8YG25"/>
<dbReference type="PANTHER" id="PTHR45642:SF138">
    <property type="entry name" value="GDSL ESTERASE_LIPASE EXL3-LIKE"/>
    <property type="match status" value="1"/>
</dbReference>
<accession>A0A8X8YG25</accession>
<organism evidence="2">
    <name type="scientific">Salvia splendens</name>
    <name type="common">Scarlet sage</name>
    <dbReference type="NCBI Taxonomy" id="180675"/>
    <lineage>
        <taxon>Eukaryota</taxon>
        <taxon>Viridiplantae</taxon>
        <taxon>Streptophyta</taxon>
        <taxon>Embryophyta</taxon>
        <taxon>Tracheophyta</taxon>
        <taxon>Spermatophyta</taxon>
        <taxon>Magnoliopsida</taxon>
        <taxon>eudicotyledons</taxon>
        <taxon>Gunneridae</taxon>
        <taxon>Pentapetalae</taxon>
        <taxon>asterids</taxon>
        <taxon>lamiids</taxon>
        <taxon>Lamiales</taxon>
        <taxon>Lamiaceae</taxon>
        <taxon>Nepetoideae</taxon>
        <taxon>Mentheae</taxon>
        <taxon>Salviinae</taxon>
        <taxon>Salvia</taxon>
        <taxon>Salvia subgen. Calosphace</taxon>
        <taxon>core Calosphace</taxon>
    </lineage>
</organism>
<proteinExistence type="inferred from homology"/>
<dbReference type="FunFam" id="3.40.50.1110:FF:000003">
    <property type="entry name" value="GDSL esterase/lipase APG"/>
    <property type="match status" value="1"/>
</dbReference>
<dbReference type="GO" id="GO:0005576">
    <property type="term" value="C:extracellular region"/>
    <property type="evidence" value="ECO:0007669"/>
    <property type="project" value="TreeGrafter"/>
</dbReference>